<evidence type="ECO:0000313" key="4">
    <source>
        <dbReference type="EMBL" id="CAF1239039.1"/>
    </source>
</evidence>
<keyword evidence="1" id="KW-0677">Repeat</keyword>
<keyword evidence="2 3" id="KW-0802">TPR repeat</keyword>
<dbReference type="Pfam" id="PF13424">
    <property type="entry name" value="TPR_12"/>
    <property type="match status" value="1"/>
</dbReference>
<dbReference type="InterPro" id="IPR019734">
    <property type="entry name" value="TPR_rpt"/>
</dbReference>
<dbReference type="AlphaFoldDB" id="A0A8S2PFD0"/>
<gene>
    <name evidence="4" type="ORF">OVA965_LOCUS25735</name>
    <name evidence="5" type="ORF">TMI583_LOCUS26466</name>
</gene>
<dbReference type="InterPro" id="IPR011990">
    <property type="entry name" value="TPR-like_helical_dom_sf"/>
</dbReference>
<evidence type="ECO:0000256" key="2">
    <source>
        <dbReference type="ARBA" id="ARBA00022803"/>
    </source>
</evidence>
<protein>
    <submittedName>
        <fullName evidence="5">Uncharacterized protein</fullName>
    </submittedName>
</protein>
<dbReference type="EMBL" id="CAJNOK010016125">
    <property type="protein sequence ID" value="CAF1239039.1"/>
    <property type="molecule type" value="Genomic_DNA"/>
</dbReference>
<organism evidence="5 6">
    <name type="scientific">Didymodactylos carnosus</name>
    <dbReference type="NCBI Taxonomy" id="1234261"/>
    <lineage>
        <taxon>Eukaryota</taxon>
        <taxon>Metazoa</taxon>
        <taxon>Spiralia</taxon>
        <taxon>Gnathifera</taxon>
        <taxon>Rotifera</taxon>
        <taxon>Eurotatoria</taxon>
        <taxon>Bdelloidea</taxon>
        <taxon>Philodinida</taxon>
        <taxon>Philodinidae</taxon>
        <taxon>Didymodactylos</taxon>
    </lineage>
</organism>
<dbReference type="Gene3D" id="1.25.40.10">
    <property type="entry name" value="Tetratricopeptide repeat domain"/>
    <property type="match status" value="2"/>
</dbReference>
<dbReference type="PANTHER" id="PTHR45641:SF1">
    <property type="entry name" value="AAA+ ATPASE DOMAIN-CONTAINING PROTEIN"/>
    <property type="match status" value="1"/>
</dbReference>
<feature type="repeat" description="TPR" evidence="3">
    <location>
        <begin position="82"/>
        <end position="115"/>
    </location>
</feature>
<dbReference type="Proteomes" id="UP000677228">
    <property type="component" value="Unassembled WGS sequence"/>
</dbReference>
<accession>A0A8S2PFD0</accession>
<evidence type="ECO:0000256" key="3">
    <source>
        <dbReference type="PROSITE-ProRule" id="PRU00339"/>
    </source>
</evidence>
<dbReference type="EMBL" id="CAJOBA010037672">
    <property type="protein sequence ID" value="CAF4046507.1"/>
    <property type="molecule type" value="Genomic_DNA"/>
</dbReference>
<evidence type="ECO:0000256" key="1">
    <source>
        <dbReference type="ARBA" id="ARBA00022737"/>
    </source>
</evidence>
<comment type="caution">
    <text evidence="5">The sequence shown here is derived from an EMBL/GenBank/DDBJ whole genome shotgun (WGS) entry which is preliminary data.</text>
</comment>
<dbReference type="SUPFAM" id="SSF48452">
    <property type="entry name" value="TPR-like"/>
    <property type="match status" value="1"/>
</dbReference>
<proteinExistence type="predicted"/>
<dbReference type="Proteomes" id="UP000682733">
    <property type="component" value="Unassembled WGS sequence"/>
</dbReference>
<dbReference type="PROSITE" id="PS50005">
    <property type="entry name" value="TPR"/>
    <property type="match status" value="2"/>
</dbReference>
<evidence type="ECO:0000313" key="6">
    <source>
        <dbReference type="Proteomes" id="UP000682733"/>
    </source>
</evidence>
<dbReference type="SMART" id="SM00028">
    <property type="entry name" value="TPR"/>
    <property type="match status" value="3"/>
</dbReference>
<reference evidence="5" key="1">
    <citation type="submission" date="2021-02" db="EMBL/GenBank/DDBJ databases">
        <authorList>
            <person name="Nowell W R."/>
        </authorList>
    </citation>
    <scope>NUCLEOTIDE SEQUENCE</scope>
</reference>
<evidence type="ECO:0000313" key="5">
    <source>
        <dbReference type="EMBL" id="CAF4046507.1"/>
    </source>
</evidence>
<dbReference type="PANTHER" id="PTHR45641">
    <property type="entry name" value="TETRATRICOPEPTIDE REPEAT PROTEIN (AFU_ORTHOLOGUE AFUA_6G03870)"/>
    <property type="match status" value="1"/>
</dbReference>
<sequence>MRYSLPVTTNEMRLFFIAFVTSNAALFALKSLPANHPVLAARYNHIAAVYAEKGAHDKALENYEKALEIRLTSIPSNHPTLATTYSEIGAACAKKGAYDDALDNYEKALEISLTSLPSNIPALPTSYTTALEISLKSLASNHPLLAAIHNHIGSVYAGKHRYHKALENYGKTSSYDSMALVDYVQGDHVKALISHEKARGMFFLG</sequence>
<name>A0A8S2PFD0_9BILA</name>
<feature type="repeat" description="TPR" evidence="3">
    <location>
        <begin position="40"/>
        <end position="73"/>
    </location>
</feature>